<dbReference type="PROSITE" id="PS01124">
    <property type="entry name" value="HTH_ARAC_FAMILY_2"/>
    <property type="match status" value="1"/>
</dbReference>
<evidence type="ECO:0000256" key="3">
    <source>
        <dbReference type="ARBA" id="ARBA00023163"/>
    </source>
</evidence>
<comment type="caution">
    <text evidence="6">The sequence shown here is derived from an EMBL/GenBank/DDBJ whole genome shotgun (WGS) entry which is preliminary data.</text>
</comment>
<dbReference type="InterPro" id="IPR018060">
    <property type="entry name" value="HTH_AraC"/>
</dbReference>
<dbReference type="GO" id="GO:0003700">
    <property type="term" value="F:DNA-binding transcription factor activity"/>
    <property type="evidence" value="ECO:0007669"/>
    <property type="project" value="InterPro"/>
</dbReference>
<dbReference type="Proteomes" id="UP000544090">
    <property type="component" value="Unassembled WGS sequence"/>
</dbReference>
<reference evidence="6 7" key="1">
    <citation type="submission" date="2020-04" db="EMBL/GenBank/DDBJ databases">
        <title>Arthrobacter sp. nov.</title>
        <authorList>
            <person name="Liu S."/>
        </authorList>
    </citation>
    <scope>NUCLEOTIDE SEQUENCE [LARGE SCALE GENOMIC DNA]</scope>
    <source>
        <strain evidence="6 7">E918</strain>
    </source>
</reference>
<dbReference type="InterPro" id="IPR035418">
    <property type="entry name" value="AraC-bd_2"/>
</dbReference>
<dbReference type="GO" id="GO:0043565">
    <property type="term" value="F:sequence-specific DNA binding"/>
    <property type="evidence" value="ECO:0007669"/>
    <property type="project" value="InterPro"/>
</dbReference>
<evidence type="ECO:0000256" key="4">
    <source>
        <dbReference type="SAM" id="MobiDB-lite"/>
    </source>
</evidence>
<evidence type="ECO:0000256" key="1">
    <source>
        <dbReference type="ARBA" id="ARBA00023015"/>
    </source>
</evidence>
<dbReference type="Gene3D" id="1.10.10.60">
    <property type="entry name" value="Homeodomain-like"/>
    <property type="match status" value="1"/>
</dbReference>
<keyword evidence="2" id="KW-0238">DNA-binding</keyword>
<dbReference type="Pfam" id="PF14525">
    <property type="entry name" value="AraC_binding_2"/>
    <property type="match status" value="1"/>
</dbReference>
<dbReference type="AlphaFoldDB" id="A0A7X6K624"/>
<name>A0A7X6K624_9MICC</name>
<dbReference type="SMART" id="SM00342">
    <property type="entry name" value="HTH_ARAC"/>
    <property type="match status" value="1"/>
</dbReference>
<gene>
    <name evidence="6" type="ORF">HGG74_08640</name>
</gene>
<feature type="region of interest" description="Disordered" evidence="4">
    <location>
        <begin position="1"/>
        <end position="26"/>
    </location>
</feature>
<evidence type="ECO:0000256" key="2">
    <source>
        <dbReference type="ARBA" id="ARBA00023125"/>
    </source>
</evidence>
<evidence type="ECO:0000313" key="6">
    <source>
        <dbReference type="EMBL" id="NKX54605.1"/>
    </source>
</evidence>
<dbReference type="InterPro" id="IPR037923">
    <property type="entry name" value="HTH-like"/>
</dbReference>
<dbReference type="InterPro" id="IPR009057">
    <property type="entry name" value="Homeodomain-like_sf"/>
</dbReference>
<dbReference type="SUPFAM" id="SSF51215">
    <property type="entry name" value="Regulatory protein AraC"/>
    <property type="match status" value="1"/>
</dbReference>
<organism evidence="6 7">
    <name type="scientific">Arthrobacter mobilis</name>
    <dbReference type="NCBI Taxonomy" id="2724944"/>
    <lineage>
        <taxon>Bacteria</taxon>
        <taxon>Bacillati</taxon>
        <taxon>Actinomycetota</taxon>
        <taxon>Actinomycetes</taxon>
        <taxon>Micrococcales</taxon>
        <taxon>Micrococcaceae</taxon>
        <taxon>Arthrobacter</taxon>
    </lineage>
</organism>
<feature type="compositionally biased region" description="Low complexity" evidence="4">
    <location>
        <begin position="1"/>
        <end position="11"/>
    </location>
</feature>
<dbReference type="PANTHER" id="PTHR46796">
    <property type="entry name" value="HTH-TYPE TRANSCRIPTIONAL ACTIVATOR RHAS-RELATED"/>
    <property type="match status" value="1"/>
</dbReference>
<evidence type="ECO:0000259" key="5">
    <source>
        <dbReference type="PROSITE" id="PS01124"/>
    </source>
</evidence>
<dbReference type="SUPFAM" id="SSF46689">
    <property type="entry name" value="Homeodomain-like"/>
    <property type="match status" value="1"/>
</dbReference>
<dbReference type="Pfam" id="PF12833">
    <property type="entry name" value="HTH_18"/>
    <property type="match status" value="1"/>
</dbReference>
<keyword evidence="7" id="KW-1185">Reference proteome</keyword>
<evidence type="ECO:0000313" key="7">
    <source>
        <dbReference type="Proteomes" id="UP000544090"/>
    </source>
</evidence>
<keyword evidence="3" id="KW-0804">Transcription</keyword>
<proteinExistence type="predicted"/>
<keyword evidence="1" id="KW-0805">Transcription regulation</keyword>
<dbReference type="PRINTS" id="PR00032">
    <property type="entry name" value="HTHARAC"/>
</dbReference>
<accession>A0A7X6K624</accession>
<sequence>MQPAPAAALLPEGPRQSGAPSEVQTAQAGSLAEWRNLVSESFVPLEVHTDSAEGFRGRMRSRILDELSIVEVSASGHRVVRTPSLISASDRLYFKLNLQLAGHGLLVQDNREATLRPGDLAVYDTHRPYTLGYGEDFRTLVLMFPHDALDLPAEAVAQLTAVRLPGDAGLGRMVSPFMVQLAENLDVLSGASGRRLAHNVVDLIATMFESELDARREPASGSHSELMTKIRHYIEAHLGNPELSPADIAAAHYVSTRHLHNIFAASGTTVASWIRTRRLEHCRRDLRDPILADRSVGAIAARWGFVDAAHFSRVFRSAFGEPPSAYRRADR</sequence>
<dbReference type="InterPro" id="IPR020449">
    <property type="entry name" value="Tscrpt_reg_AraC-type_HTH"/>
</dbReference>
<dbReference type="InterPro" id="IPR050204">
    <property type="entry name" value="AraC_XylS_family_regulators"/>
</dbReference>
<dbReference type="EMBL" id="JAAZSQ010000006">
    <property type="protein sequence ID" value="NKX54605.1"/>
    <property type="molecule type" value="Genomic_DNA"/>
</dbReference>
<feature type="domain" description="HTH araC/xylS-type" evidence="5">
    <location>
        <begin position="228"/>
        <end position="329"/>
    </location>
</feature>
<protein>
    <submittedName>
        <fullName evidence="6">Helix-turn-helix domain-containing protein</fullName>
    </submittedName>
</protein>
<dbReference type="PANTHER" id="PTHR46796:SF6">
    <property type="entry name" value="ARAC SUBFAMILY"/>
    <property type="match status" value="1"/>
</dbReference>